<dbReference type="SMART" id="SM00100">
    <property type="entry name" value="cNMP"/>
    <property type="match status" value="1"/>
</dbReference>
<evidence type="ECO:0000259" key="14">
    <source>
        <dbReference type="PROSITE" id="PS51063"/>
    </source>
</evidence>
<dbReference type="PROSITE" id="PS51063">
    <property type="entry name" value="HTH_CRP_2"/>
    <property type="match status" value="1"/>
</dbReference>
<keyword evidence="6" id="KW-0973">c-di-GMP</keyword>
<dbReference type="PANTHER" id="PTHR24567">
    <property type="entry name" value="CRP FAMILY TRANSCRIPTIONAL REGULATORY PROTEIN"/>
    <property type="match status" value="1"/>
</dbReference>
<dbReference type="SUPFAM" id="SSF51206">
    <property type="entry name" value="cAMP-binding domain-like"/>
    <property type="match status" value="1"/>
</dbReference>
<evidence type="ECO:0000256" key="1">
    <source>
        <dbReference type="ARBA" id="ARBA00004496"/>
    </source>
</evidence>
<feature type="domain" description="HTH crp-type" evidence="14">
    <location>
        <begin position="138"/>
        <end position="208"/>
    </location>
</feature>
<dbReference type="InterPro" id="IPR012318">
    <property type="entry name" value="HTH_CRP"/>
</dbReference>
<evidence type="ECO:0000256" key="9">
    <source>
        <dbReference type="ARBA" id="ARBA00023125"/>
    </source>
</evidence>
<evidence type="ECO:0000256" key="11">
    <source>
        <dbReference type="ARBA" id="ARBA00023163"/>
    </source>
</evidence>
<dbReference type="Gene3D" id="2.60.120.10">
    <property type="entry name" value="Jelly Rolls"/>
    <property type="match status" value="1"/>
</dbReference>
<evidence type="ECO:0000256" key="6">
    <source>
        <dbReference type="ARBA" id="ARBA00022636"/>
    </source>
</evidence>
<feature type="domain" description="Cyclic nucleotide-binding" evidence="13">
    <location>
        <begin position="5"/>
        <end position="107"/>
    </location>
</feature>
<name>A0ABU1RQE1_9GAMM</name>
<organism evidence="15 16">
    <name type="scientific">Pseudoxanthomonas sacheonensis</name>
    <dbReference type="NCBI Taxonomy" id="443615"/>
    <lineage>
        <taxon>Bacteria</taxon>
        <taxon>Pseudomonadati</taxon>
        <taxon>Pseudomonadota</taxon>
        <taxon>Gammaproteobacteria</taxon>
        <taxon>Lysobacterales</taxon>
        <taxon>Lysobacteraceae</taxon>
        <taxon>Pseudoxanthomonas</taxon>
    </lineage>
</organism>
<reference evidence="15 16" key="1">
    <citation type="submission" date="2023-07" db="EMBL/GenBank/DDBJ databases">
        <title>Sorghum-associated microbial communities from plants grown in Nebraska, USA.</title>
        <authorList>
            <person name="Schachtman D."/>
        </authorList>
    </citation>
    <scope>NUCLEOTIDE SEQUENCE [LARGE SCALE GENOMIC DNA]</scope>
    <source>
        <strain evidence="15 16">BE107</strain>
    </source>
</reference>
<dbReference type="PROSITE" id="PS50042">
    <property type="entry name" value="CNMP_BINDING_3"/>
    <property type="match status" value="1"/>
</dbReference>
<dbReference type="InterPro" id="IPR000595">
    <property type="entry name" value="cNMP-bd_dom"/>
</dbReference>
<evidence type="ECO:0000256" key="7">
    <source>
        <dbReference type="ARBA" id="ARBA00023015"/>
    </source>
</evidence>
<dbReference type="InterPro" id="IPR014710">
    <property type="entry name" value="RmlC-like_jellyroll"/>
</dbReference>
<protein>
    <recommendedName>
        <fullName evidence="3">CRP-like protein Clp</fullName>
    </recommendedName>
    <alternativeName>
        <fullName evidence="12">Catabolite activation-like protein</fullName>
    </alternativeName>
</protein>
<evidence type="ECO:0000259" key="13">
    <source>
        <dbReference type="PROSITE" id="PS50042"/>
    </source>
</evidence>
<dbReference type="EMBL" id="JAVDTT010000001">
    <property type="protein sequence ID" value="MDR6840991.1"/>
    <property type="molecule type" value="Genomic_DNA"/>
</dbReference>
<gene>
    <name evidence="15" type="ORF">J2W94_001255</name>
</gene>
<comment type="caution">
    <text evidence="15">The sequence shown here is derived from an EMBL/GenBank/DDBJ whole genome shotgun (WGS) entry which is preliminary data.</text>
</comment>
<dbReference type="InterPro" id="IPR036390">
    <property type="entry name" value="WH_DNA-bd_sf"/>
</dbReference>
<sequence>MQEDSSNNLSPELLSQLALCGDAKWYGRNELLIEEGAVSDALYILIAGQLKVFTQDSKGRELVYNILQPGEFFGELFLDGGLRSASVKAVVDSQCIVVDHLAIRGFMKTYPEFAECLVYKLIARLRHATQLSKSLALHDVYERTVDLLNQVALNEGDTRVVPLTLTQQEIADRVGATREMINHILRDLIRGGFLARDEQKRLVFSKMLPKRW</sequence>
<evidence type="ECO:0000256" key="2">
    <source>
        <dbReference type="ARBA" id="ARBA00011738"/>
    </source>
</evidence>
<keyword evidence="8" id="KW-0843">Virulence</keyword>
<comment type="subcellular location">
    <subcellularLocation>
        <location evidence="1">Cytoplasm</location>
    </subcellularLocation>
</comment>
<evidence type="ECO:0000256" key="12">
    <source>
        <dbReference type="ARBA" id="ARBA00031697"/>
    </source>
</evidence>
<dbReference type="CDD" id="cd00038">
    <property type="entry name" value="CAP_ED"/>
    <property type="match status" value="1"/>
</dbReference>
<keyword evidence="9" id="KW-0238">DNA-binding</keyword>
<dbReference type="Pfam" id="PF00027">
    <property type="entry name" value="cNMP_binding"/>
    <property type="match status" value="1"/>
</dbReference>
<evidence type="ECO:0000256" key="8">
    <source>
        <dbReference type="ARBA" id="ARBA00023026"/>
    </source>
</evidence>
<dbReference type="Gene3D" id="1.10.10.10">
    <property type="entry name" value="Winged helix-like DNA-binding domain superfamily/Winged helix DNA-binding domain"/>
    <property type="match status" value="1"/>
</dbReference>
<comment type="subunit">
    <text evidence="2">Homodimer.</text>
</comment>
<dbReference type="Proteomes" id="UP001254759">
    <property type="component" value="Unassembled WGS sequence"/>
</dbReference>
<dbReference type="PANTHER" id="PTHR24567:SF74">
    <property type="entry name" value="HTH-TYPE TRANSCRIPTIONAL REGULATOR ARCR"/>
    <property type="match status" value="1"/>
</dbReference>
<keyword evidence="4" id="KW-0678">Repressor</keyword>
<dbReference type="InterPro" id="IPR050397">
    <property type="entry name" value="Env_Response_Regulators"/>
</dbReference>
<evidence type="ECO:0000256" key="10">
    <source>
        <dbReference type="ARBA" id="ARBA00023159"/>
    </source>
</evidence>
<dbReference type="InterPro" id="IPR018490">
    <property type="entry name" value="cNMP-bd_dom_sf"/>
</dbReference>
<keyword evidence="7" id="KW-0805">Transcription regulation</keyword>
<evidence type="ECO:0000256" key="3">
    <source>
        <dbReference type="ARBA" id="ARBA00020769"/>
    </source>
</evidence>
<evidence type="ECO:0000256" key="4">
    <source>
        <dbReference type="ARBA" id="ARBA00022491"/>
    </source>
</evidence>
<keyword evidence="16" id="KW-1185">Reference proteome</keyword>
<dbReference type="CDD" id="cd00092">
    <property type="entry name" value="HTH_CRP"/>
    <property type="match status" value="1"/>
</dbReference>
<dbReference type="SMART" id="SM00419">
    <property type="entry name" value="HTH_CRP"/>
    <property type="match status" value="1"/>
</dbReference>
<keyword evidence="11" id="KW-0804">Transcription</keyword>
<proteinExistence type="predicted"/>
<evidence type="ECO:0000313" key="16">
    <source>
        <dbReference type="Proteomes" id="UP001254759"/>
    </source>
</evidence>
<dbReference type="InterPro" id="IPR036388">
    <property type="entry name" value="WH-like_DNA-bd_sf"/>
</dbReference>
<keyword evidence="10" id="KW-0010">Activator</keyword>
<evidence type="ECO:0000256" key="5">
    <source>
        <dbReference type="ARBA" id="ARBA00022533"/>
    </source>
</evidence>
<keyword evidence="5" id="KW-0021">Allosteric enzyme</keyword>
<dbReference type="RefSeq" id="WP_310091213.1">
    <property type="nucleotide sequence ID" value="NZ_JAVDTT010000001.1"/>
</dbReference>
<dbReference type="Pfam" id="PF13545">
    <property type="entry name" value="HTH_Crp_2"/>
    <property type="match status" value="1"/>
</dbReference>
<evidence type="ECO:0000313" key="15">
    <source>
        <dbReference type="EMBL" id="MDR6840991.1"/>
    </source>
</evidence>
<dbReference type="SUPFAM" id="SSF46785">
    <property type="entry name" value="Winged helix' DNA-binding domain"/>
    <property type="match status" value="1"/>
</dbReference>
<accession>A0ABU1RQE1</accession>